<keyword evidence="1" id="KW-1133">Transmembrane helix</keyword>
<keyword evidence="1" id="KW-0472">Membrane</keyword>
<organism evidence="2 3">
    <name type="scientific">Planosporangium mesophilum</name>
    <dbReference type="NCBI Taxonomy" id="689768"/>
    <lineage>
        <taxon>Bacteria</taxon>
        <taxon>Bacillati</taxon>
        <taxon>Actinomycetota</taxon>
        <taxon>Actinomycetes</taxon>
        <taxon>Micromonosporales</taxon>
        <taxon>Micromonosporaceae</taxon>
        <taxon>Planosporangium</taxon>
    </lineage>
</organism>
<dbReference type="EMBL" id="BOON01000013">
    <property type="protein sequence ID" value="GII21827.1"/>
    <property type="molecule type" value="Genomic_DNA"/>
</dbReference>
<evidence type="ECO:0000313" key="3">
    <source>
        <dbReference type="Proteomes" id="UP000599074"/>
    </source>
</evidence>
<dbReference type="AlphaFoldDB" id="A0A8J3T9P5"/>
<evidence type="ECO:0000256" key="1">
    <source>
        <dbReference type="SAM" id="Phobius"/>
    </source>
</evidence>
<feature type="transmembrane region" description="Helical" evidence="1">
    <location>
        <begin position="21"/>
        <end position="43"/>
    </location>
</feature>
<evidence type="ECO:0000313" key="2">
    <source>
        <dbReference type="EMBL" id="GII21827.1"/>
    </source>
</evidence>
<keyword evidence="3" id="KW-1185">Reference proteome</keyword>
<protein>
    <submittedName>
        <fullName evidence="2">Uncharacterized protein</fullName>
    </submittedName>
</protein>
<gene>
    <name evidence="2" type="ORF">Pme01_14240</name>
</gene>
<dbReference type="InterPro" id="IPR045647">
    <property type="entry name" value="DUF6401"/>
</dbReference>
<accession>A0A8J3T9P5</accession>
<dbReference type="Proteomes" id="UP000599074">
    <property type="component" value="Unassembled WGS sequence"/>
</dbReference>
<name>A0A8J3T9P5_9ACTN</name>
<dbReference type="Pfam" id="PF19939">
    <property type="entry name" value="DUF6401"/>
    <property type="match status" value="1"/>
</dbReference>
<keyword evidence="1" id="KW-0812">Transmembrane</keyword>
<sequence>MYEGSAVPGRLCASREMLRDLMTVLGTGGLAIAALLPGLLAAVDQHAAEVRDALGDGRAAPSTVALAGYAEGFIHAAEETGWDLPEPIDWVHADWRALRLLAVCALAADGREL</sequence>
<proteinExistence type="predicted"/>
<comment type="caution">
    <text evidence="2">The sequence shown here is derived from an EMBL/GenBank/DDBJ whole genome shotgun (WGS) entry which is preliminary data.</text>
</comment>
<reference evidence="2" key="1">
    <citation type="submission" date="2021-01" db="EMBL/GenBank/DDBJ databases">
        <title>Whole genome shotgun sequence of Planosporangium mesophilum NBRC 109066.</title>
        <authorList>
            <person name="Komaki H."/>
            <person name="Tamura T."/>
        </authorList>
    </citation>
    <scope>NUCLEOTIDE SEQUENCE</scope>
    <source>
        <strain evidence="2">NBRC 109066</strain>
    </source>
</reference>